<keyword evidence="2" id="KW-1185">Reference proteome</keyword>
<dbReference type="Pfam" id="PF08905">
    <property type="entry name" value="DUF1850"/>
    <property type="match status" value="1"/>
</dbReference>
<name>A0A2H5EW59_9RHOB</name>
<dbReference type="InterPro" id="IPR015001">
    <property type="entry name" value="DUF1850"/>
</dbReference>
<proteinExistence type="predicted"/>
<protein>
    <submittedName>
        <fullName evidence="1">DUF1850 domain-containing protein</fullName>
    </submittedName>
</protein>
<reference evidence="1 2" key="1">
    <citation type="journal article" date="2013" name="Antonie Van Leeuwenhoek">
        <title>Paracoccus zhejiangensis sp. nov., isolated from activated sludge in wastewater-treatment system.</title>
        <authorList>
            <person name="Wu Z.G."/>
            <person name="Zhang D.F."/>
            <person name="Liu Y.L."/>
            <person name="Wang F."/>
            <person name="Jiang X."/>
            <person name="Li C."/>
            <person name="Li S.P."/>
            <person name="Hong Q."/>
            <person name="Li W.J."/>
        </authorList>
    </citation>
    <scope>NUCLEOTIDE SEQUENCE [LARGE SCALE GENOMIC DNA]</scope>
    <source>
        <strain evidence="1 2">J6</strain>
    </source>
</reference>
<dbReference type="OrthoDB" id="5298197at2"/>
<gene>
    <name evidence="1" type="ORF">CX676_04570</name>
</gene>
<dbReference type="EMBL" id="CP025430">
    <property type="protein sequence ID" value="AUH63529.1"/>
    <property type="molecule type" value="Genomic_DNA"/>
</dbReference>
<evidence type="ECO:0000313" key="2">
    <source>
        <dbReference type="Proteomes" id="UP000234530"/>
    </source>
</evidence>
<organism evidence="1 2">
    <name type="scientific">Paracoccus zhejiangensis</name>
    <dbReference type="NCBI Taxonomy" id="1077935"/>
    <lineage>
        <taxon>Bacteria</taxon>
        <taxon>Pseudomonadati</taxon>
        <taxon>Pseudomonadota</taxon>
        <taxon>Alphaproteobacteria</taxon>
        <taxon>Rhodobacterales</taxon>
        <taxon>Paracoccaceae</taxon>
        <taxon>Paracoccus</taxon>
    </lineage>
</organism>
<evidence type="ECO:0000313" key="1">
    <source>
        <dbReference type="EMBL" id="AUH63529.1"/>
    </source>
</evidence>
<dbReference type="KEGG" id="pzh:CX676_04570"/>
<sequence>MSACLMAGALVLTLTGDRFVLDWTHSVERTTWREDWQVQGGALVLTGAAVKGSGAGMEPGPGAVLMDGWWVWTPDLPPQPQLTLAASGATGGGWRLCDPETEPQHCTELGDAAGQPITLRPCPGDQLNN</sequence>
<dbReference type="RefSeq" id="WP_101751571.1">
    <property type="nucleotide sequence ID" value="NZ_CP025430.1"/>
</dbReference>
<accession>A0A2H5EW59</accession>
<dbReference type="AlphaFoldDB" id="A0A2H5EW59"/>
<dbReference type="Proteomes" id="UP000234530">
    <property type="component" value="Chromosome"/>
</dbReference>